<feature type="domain" description="WRKY19-like zinc finger" evidence="1">
    <location>
        <begin position="254"/>
        <end position="277"/>
    </location>
</feature>
<sequence length="327" mass="35219">MRIFQQHQFDPCATAIDMDSDTFLSSSDCFALLNLVIPGDDAPLTSLEKEQTSVLNSSEFLTLLNLVIPGNDAPPVPLEMEQITSYGPSPGFTSHEWVSPPMPPQQGLVGFDFGDSSAQSLANYCSDASACIIPPAMMYNTEPFLNEASLIEPWTSVLRPEAAFDVPNSDGKQTFARPCELVTPLEFFQDSFKPLVQDVKRCPKASDKCIVPGCKTKKQSHGRCMRHGGGRRCIVVGCINGAQTRGLCKRHGGGARCKALNCSRSSQSGGLCRTHGGGKLCIAPGCKKGAQRHGKCAMHSSRKCSINGCSSVERCGGFCGRHRPTKQ</sequence>
<proteinExistence type="predicted"/>
<feature type="domain" description="WRKY19-like zinc finger" evidence="1">
    <location>
        <begin position="230"/>
        <end position="253"/>
    </location>
</feature>
<dbReference type="Pfam" id="PF24906">
    <property type="entry name" value="Zf_WRKY19"/>
    <property type="match status" value="2"/>
</dbReference>
<organism evidence="2 3">
    <name type="scientific">Phytophthora rubi</name>
    <dbReference type="NCBI Taxonomy" id="129364"/>
    <lineage>
        <taxon>Eukaryota</taxon>
        <taxon>Sar</taxon>
        <taxon>Stramenopiles</taxon>
        <taxon>Oomycota</taxon>
        <taxon>Peronosporomycetes</taxon>
        <taxon>Peronosporales</taxon>
        <taxon>Peronosporaceae</taxon>
        <taxon>Phytophthora</taxon>
    </lineage>
</organism>
<gene>
    <name evidence="2" type="ORF">PR001_g9488</name>
</gene>
<name>A0A6A3MV55_9STRA</name>
<reference evidence="2 3" key="1">
    <citation type="submission" date="2018-09" db="EMBL/GenBank/DDBJ databases">
        <title>Genomic investigation of the strawberry pathogen Phytophthora fragariae indicates pathogenicity is determined by transcriptional variation in three key races.</title>
        <authorList>
            <person name="Adams T.M."/>
            <person name="Armitage A.D."/>
            <person name="Sobczyk M.K."/>
            <person name="Bates H.J."/>
            <person name="Dunwell J.M."/>
            <person name="Nellist C.F."/>
            <person name="Harrison R.J."/>
        </authorList>
    </citation>
    <scope>NUCLEOTIDE SEQUENCE [LARGE SCALE GENOMIC DNA]</scope>
    <source>
        <strain evidence="2 3">SCRP249</strain>
    </source>
</reference>
<accession>A0A6A3MV55</accession>
<dbReference type="Proteomes" id="UP000429607">
    <property type="component" value="Unassembled WGS sequence"/>
</dbReference>
<dbReference type="PANTHER" id="PTHR31827:SF1">
    <property type="entry name" value="EMB|CAB89363.1"/>
    <property type="match status" value="1"/>
</dbReference>
<evidence type="ECO:0000313" key="3">
    <source>
        <dbReference type="Proteomes" id="UP000429607"/>
    </source>
</evidence>
<protein>
    <recommendedName>
        <fullName evidence="1">WRKY19-like zinc finger domain-containing protein</fullName>
    </recommendedName>
</protein>
<evidence type="ECO:0000259" key="1">
    <source>
        <dbReference type="Pfam" id="PF24906"/>
    </source>
</evidence>
<dbReference type="PANTHER" id="PTHR31827">
    <property type="entry name" value="EMB|CAB89363.1"/>
    <property type="match status" value="1"/>
</dbReference>
<comment type="caution">
    <text evidence="2">The sequence shown here is derived from an EMBL/GenBank/DDBJ whole genome shotgun (WGS) entry which is preliminary data.</text>
</comment>
<dbReference type="EMBL" id="QXFV01000528">
    <property type="protein sequence ID" value="KAE9035003.1"/>
    <property type="molecule type" value="Genomic_DNA"/>
</dbReference>
<evidence type="ECO:0000313" key="2">
    <source>
        <dbReference type="EMBL" id="KAE9035003.1"/>
    </source>
</evidence>
<dbReference type="InterPro" id="IPR056866">
    <property type="entry name" value="Znf_WRKY19"/>
</dbReference>
<dbReference type="AlphaFoldDB" id="A0A6A3MV55"/>